<keyword evidence="10" id="KW-0030">Aminoacyl-tRNA synthetase</keyword>
<evidence type="ECO:0000256" key="17">
    <source>
        <dbReference type="ARBA" id="ARBA00048609"/>
    </source>
</evidence>
<dbReference type="InterPro" id="IPR014729">
    <property type="entry name" value="Rossmann-like_a/b/a_fold"/>
</dbReference>
<comment type="caution">
    <text evidence="20">The sequence shown here is derived from an EMBL/GenBank/DDBJ whole genome shotgun (WGS) entry which is preliminary data.</text>
</comment>
<evidence type="ECO:0000256" key="18">
    <source>
        <dbReference type="ARBA" id="ARBA00049046"/>
    </source>
</evidence>
<dbReference type="AlphaFoldDB" id="A0AAN8JBC4"/>
<evidence type="ECO:0000256" key="3">
    <source>
        <dbReference type="ARBA" id="ARBA00012832"/>
    </source>
</evidence>
<comment type="catalytic activity">
    <reaction evidence="18">
        <text>tRNA(Cys) + L-cysteine + ATP = L-cysteinyl-tRNA(Cys) + AMP + diphosphate</text>
        <dbReference type="Rhea" id="RHEA:17773"/>
        <dbReference type="Rhea" id="RHEA-COMP:9661"/>
        <dbReference type="Rhea" id="RHEA-COMP:9679"/>
        <dbReference type="ChEBI" id="CHEBI:30616"/>
        <dbReference type="ChEBI" id="CHEBI:33019"/>
        <dbReference type="ChEBI" id="CHEBI:35235"/>
        <dbReference type="ChEBI" id="CHEBI:78442"/>
        <dbReference type="ChEBI" id="CHEBI:78517"/>
        <dbReference type="ChEBI" id="CHEBI:456215"/>
        <dbReference type="EC" id="6.1.1.16"/>
    </reaction>
    <physiologicalReaction direction="right-to-left" evidence="18">
        <dbReference type="Rhea" id="RHEA:17775"/>
    </physiologicalReaction>
</comment>
<keyword evidence="7" id="KW-0862">Zinc</keyword>
<name>A0AAN8JBC4_PATCE</name>
<dbReference type="Pfam" id="PF01406">
    <property type="entry name" value="tRNA-synt_1e"/>
    <property type="match status" value="1"/>
</dbReference>
<keyword evidence="5" id="KW-0479">Metal-binding</keyword>
<dbReference type="InterPro" id="IPR024909">
    <property type="entry name" value="Cys-tRNA/MSH_ligase"/>
</dbReference>
<evidence type="ECO:0000313" key="21">
    <source>
        <dbReference type="Proteomes" id="UP001347796"/>
    </source>
</evidence>
<evidence type="ECO:0000256" key="14">
    <source>
        <dbReference type="ARBA" id="ARBA00047499"/>
    </source>
</evidence>
<evidence type="ECO:0000256" key="5">
    <source>
        <dbReference type="ARBA" id="ARBA00022723"/>
    </source>
</evidence>
<comment type="catalytic activity">
    <reaction evidence="14">
        <text>S-disulfanyl-L-cysteine + tRNA(Cys) + ATP = (S)-disulfanyl-L-cysteinyl-tRNA(Cys) + AMP + diphosphate</text>
        <dbReference type="Rhea" id="RHEA:78651"/>
        <dbReference type="Rhea" id="RHEA-COMP:9661"/>
        <dbReference type="Rhea" id="RHEA-COMP:19120"/>
        <dbReference type="ChEBI" id="CHEBI:30616"/>
        <dbReference type="ChEBI" id="CHEBI:33019"/>
        <dbReference type="ChEBI" id="CHEBI:78442"/>
        <dbReference type="ChEBI" id="CHEBI:229465"/>
        <dbReference type="ChEBI" id="CHEBI:229521"/>
        <dbReference type="ChEBI" id="CHEBI:456215"/>
    </reaction>
    <physiologicalReaction direction="left-to-right" evidence="14">
        <dbReference type="Rhea" id="RHEA:78652"/>
    </physiologicalReaction>
</comment>
<dbReference type="PANTHER" id="PTHR10890:SF27">
    <property type="entry name" value="CYSTEINE--TRNA LIGASE, MITOCHONDRIAL-RELATED"/>
    <property type="match status" value="1"/>
</dbReference>
<evidence type="ECO:0000256" key="6">
    <source>
        <dbReference type="ARBA" id="ARBA00022741"/>
    </source>
</evidence>
<evidence type="ECO:0000256" key="13">
    <source>
        <dbReference type="ARBA" id="ARBA00045476"/>
    </source>
</evidence>
<dbReference type="CDD" id="cd00672">
    <property type="entry name" value="CysRS_core"/>
    <property type="match status" value="1"/>
</dbReference>
<organism evidence="20 21">
    <name type="scientific">Patella caerulea</name>
    <name type="common">Rayed Mediterranean limpet</name>
    <dbReference type="NCBI Taxonomy" id="87958"/>
    <lineage>
        <taxon>Eukaryota</taxon>
        <taxon>Metazoa</taxon>
        <taxon>Spiralia</taxon>
        <taxon>Lophotrochozoa</taxon>
        <taxon>Mollusca</taxon>
        <taxon>Gastropoda</taxon>
        <taxon>Patellogastropoda</taxon>
        <taxon>Patelloidea</taxon>
        <taxon>Patellidae</taxon>
        <taxon>Patella</taxon>
    </lineage>
</organism>
<evidence type="ECO:0000256" key="10">
    <source>
        <dbReference type="ARBA" id="ARBA00023146"/>
    </source>
</evidence>
<evidence type="ECO:0000256" key="11">
    <source>
        <dbReference type="ARBA" id="ARBA00031499"/>
    </source>
</evidence>
<dbReference type="PANTHER" id="PTHR10890">
    <property type="entry name" value="CYSTEINYL-TRNA SYNTHETASE"/>
    <property type="match status" value="1"/>
</dbReference>
<protein>
    <recommendedName>
        <fullName evidence="3">cysteine--tRNA ligase</fullName>
        <ecNumber evidence="3">6.1.1.16</ecNumber>
    </recommendedName>
    <alternativeName>
        <fullName evidence="11">Cysteinyl-tRNA synthetase</fullName>
    </alternativeName>
</protein>
<dbReference type="InterPro" id="IPR009080">
    <property type="entry name" value="tRNAsynth_Ia_anticodon-bd"/>
</dbReference>
<dbReference type="EMBL" id="JAZGQO010000011">
    <property type="protein sequence ID" value="KAK6172806.1"/>
    <property type="molecule type" value="Genomic_DNA"/>
</dbReference>
<dbReference type="FunFam" id="3.40.50.620:FF:000027">
    <property type="entry name" value="Cysteine--tRNA ligase, cytoplasmic"/>
    <property type="match status" value="1"/>
</dbReference>
<evidence type="ECO:0000256" key="2">
    <source>
        <dbReference type="ARBA" id="ARBA00005594"/>
    </source>
</evidence>
<keyword evidence="6" id="KW-0547">Nucleotide-binding</keyword>
<keyword evidence="4" id="KW-0436">Ligase</keyword>
<comment type="catalytic activity">
    <reaction evidence="17">
        <text>S-sulfanyl-L-cysteine + tRNA(Cys) + ATP = (S)-sulfanyl-L-cysteinyl-tRNA(Cys) + AMP + diphosphate</text>
        <dbReference type="Rhea" id="RHEA:78647"/>
        <dbReference type="Rhea" id="RHEA-COMP:9661"/>
        <dbReference type="Rhea" id="RHEA-COMP:19119"/>
        <dbReference type="ChEBI" id="CHEBI:30616"/>
        <dbReference type="ChEBI" id="CHEBI:33019"/>
        <dbReference type="ChEBI" id="CHEBI:58591"/>
        <dbReference type="ChEBI" id="CHEBI:78442"/>
        <dbReference type="ChEBI" id="CHEBI:229520"/>
        <dbReference type="ChEBI" id="CHEBI:456215"/>
    </reaction>
    <physiologicalReaction direction="left-to-right" evidence="17">
        <dbReference type="Rhea" id="RHEA:78648"/>
    </physiologicalReaction>
</comment>
<gene>
    <name evidence="20" type="ORF">SNE40_016392</name>
</gene>
<dbReference type="GO" id="GO:0004817">
    <property type="term" value="F:cysteine-tRNA ligase activity"/>
    <property type="evidence" value="ECO:0007669"/>
    <property type="project" value="UniProtKB-EC"/>
</dbReference>
<evidence type="ECO:0000256" key="9">
    <source>
        <dbReference type="ARBA" id="ARBA00022917"/>
    </source>
</evidence>
<keyword evidence="9" id="KW-0648">Protein biosynthesis</keyword>
<dbReference type="SUPFAM" id="SSF52374">
    <property type="entry name" value="Nucleotidylyl transferase"/>
    <property type="match status" value="1"/>
</dbReference>
<sequence>MLCRLCEKRQCVPFRQFKKLIDGNSRNFSSKKSTPESEWKEPEEGFKTGISIWNTLAKKKVPLVLKNKNQLSWYMCGPTVYDSAHIGHASSYIRFDIIRRVLENYFDIEVNQVMGITDIDDKIIYKANRTKTPFDEVAKKYEMEFLQDIEKLNILPATRFTRVSDHIPPILEYIQKIIDNGLAYTADNGSVYFDVIKYGRYGKLWTHSMETEVRATVDQSKKHPRDFALWKGVKPGEPYWESPWGDGRPGWHIECSAMASGVFGSNFDFHTGGNDLMFPHHENELAQSQAHYNCHQWVNYWLHTGHLHLSGDAIKMSKSRQNVLTISDFLDHFTANQFRMFCLLTPYRHYIEYSDVIMKKSAAMYEHFTNCINMCDAYVTGQILCEPINEAELQNCINETRQGILEALADDFLTENVISTMQNLTKILYKSFAKDTTCSVVRSPAIVSTAGVLLQSTLNKLGFNLRLKGTSSNMDGVKLDCVIDNLVNLRDTVRQFALHPPDNIFTDESEEDTKKEEKRRKKLMSPLLNKCDEVRDNLKAVNISIGDLKQTSLWKVDK</sequence>
<feature type="domain" description="tRNA synthetases class I catalytic" evidence="19">
    <location>
        <begin position="67"/>
        <end position="361"/>
    </location>
</feature>
<proteinExistence type="inferred from homology"/>
<dbReference type="InterPro" id="IPR032678">
    <property type="entry name" value="tRNA-synt_1_cat_dom"/>
</dbReference>
<evidence type="ECO:0000256" key="4">
    <source>
        <dbReference type="ARBA" id="ARBA00022598"/>
    </source>
</evidence>
<keyword evidence="8" id="KW-0067">ATP-binding</keyword>
<evidence type="ECO:0000256" key="12">
    <source>
        <dbReference type="ARBA" id="ARBA00043868"/>
    </source>
</evidence>
<accession>A0AAN8JBC4</accession>
<dbReference type="InterPro" id="IPR015803">
    <property type="entry name" value="Cys-tRNA-ligase"/>
</dbReference>
<keyword evidence="21" id="KW-1185">Reference proteome</keyword>
<dbReference type="GO" id="GO:0046872">
    <property type="term" value="F:metal ion binding"/>
    <property type="evidence" value="ECO:0007669"/>
    <property type="project" value="UniProtKB-KW"/>
</dbReference>
<evidence type="ECO:0000256" key="15">
    <source>
        <dbReference type="ARBA" id="ARBA00047548"/>
    </source>
</evidence>
<dbReference type="HAMAP" id="MF_00041">
    <property type="entry name" value="Cys_tRNA_synth"/>
    <property type="match status" value="1"/>
</dbReference>
<dbReference type="GO" id="GO:0005524">
    <property type="term" value="F:ATP binding"/>
    <property type="evidence" value="ECO:0007669"/>
    <property type="project" value="UniProtKB-KW"/>
</dbReference>
<evidence type="ECO:0000313" key="20">
    <source>
        <dbReference type="EMBL" id="KAK6172806.1"/>
    </source>
</evidence>
<dbReference type="EC" id="6.1.1.16" evidence="3"/>
<comment type="catalytic activity">
    <reaction evidence="15">
        <text>2 L-cysteine = S-sulfanyl-L-cysteine + L-alanine</text>
        <dbReference type="Rhea" id="RHEA:78543"/>
        <dbReference type="ChEBI" id="CHEBI:35235"/>
        <dbReference type="ChEBI" id="CHEBI:57972"/>
        <dbReference type="ChEBI" id="CHEBI:58591"/>
    </reaction>
    <physiologicalReaction direction="left-to-right" evidence="15">
        <dbReference type="Rhea" id="RHEA:78544"/>
    </physiologicalReaction>
</comment>
<evidence type="ECO:0000256" key="7">
    <source>
        <dbReference type="ARBA" id="ARBA00022833"/>
    </source>
</evidence>
<evidence type="ECO:0000256" key="16">
    <source>
        <dbReference type="ARBA" id="ARBA00047731"/>
    </source>
</evidence>
<evidence type="ECO:0000256" key="8">
    <source>
        <dbReference type="ARBA" id="ARBA00022840"/>
    </source>
</evidence>
<dbReference type="NCBIfam" id="TIGR00435">
    <property type="entry name" value="cysS"/>
    <property type="match status" value="1"/>
</dbReference>
<dbReference type="GO" id="GO:0005737">
    <property type="term" value="C:cytoplasm"/>
    <property type="evidence" value="ECO:0007669"/>
    <property type="project" value="TreeGrafter"/>
</dbReference>
<comment type="similarity">
    <text evidence="2">Belongs to the class-I aminoacyl-tRNA synthetase family.</text>
</comment>
<comment type="cofactor">
    <cofactor evidence="1">
        <name>Zn(2+)</name>
        <dbReference type="ChEBI" id="CHEBI:29105"/>
    </cofactor>
</comment>
<dbReference type="SUPFAM" id="SSF47323">
    <property type="entry name" value="Anticodon-binding domain of a subclass of class I aminoacyl-tRNA synthetases"/>
    <property type="match status" value="1"/>
</dbReference>
<comment type="function">
    <text evidence="13">In addition to its role as an aminoacyl-tRNA synthetase, has also cysteine persulfide synthase activity. Produces reactive persulfide species such as cysteine persulfide (CysSSH) from substrate cysteine and mediate direct incorporation of CysSSH into proteins during translations, resulting in protein persulfides and polysulfides. CysSSHs behave as potent antioxidants and cellular protectants.</text>
</comment>
<comment type="function">
    <text evidence="12">Mitochondrial cysteine-specific aminoacyl-tRNA synthetase that catalyzes the ATP-dependent ligation of cysteine to tRNA(Cys).</text>
</comment>
<evidence type="ECO:0000259" key="19">
    <source>
        <dbReference type="Pfam" id="PF01406"/>
    </source>
</evidence>
<dbReference type="Gene3D" id="3.40.50.620">
    <property type="entry name" value="HUPs"/>
    <property type="match status" value="1"/>
</dbReference>
<reference evidence="20 21" key="1">
    <citation type="submission" date="2024-01" db="EMBL/GenBank/DDBJ databases">
        <title>The genome of the rayed Mediterranean limpet Patella caerulea (Linnaeus, 1758).</title>
        <authorList>
            <person name="Anh-Thu Weber A."/>
            <person name="Halstead-Nussloch G."/>
        </authorList>
    </citation>
    <scope>NUCLEOTIDE SEQUENCE [LARGE SCALE GENOMIC DNA]</scope>
    <source>
        <strain evidence="20">AATW-2023a</strain>
        <tissue evidence="20">Whole specimen</tissue>
    </source>
</reference>
<comment type="catalytic activity">
    <reaction evidence="16">
        <text>S-sulfanyl-L-cysteine + L-cysteine = S-disulfanyl-L-cysteine + L-alanine</text>
        <dbReference type="Rhea" id="RHEA:78627"/>
        <dbReference type="ChEBI" id="CHEBI:35235"/>
        <dbReference type="ChEBI" id="CHEBI:57972"/>
        <dbReference type="ChEBI" id="CHEBI:58591"/>
        <dbReference type="ChEBI" id="CHEBI:229465"/>
    </reaction>
    <physiologicalReaction direction="left-to-right" evidence="16">
        <dbReference type="Rhea" id="RHEA:78628"/>
    </physiologicalReaction>
</comment>
<dbReference type="GO" id="GO:0006423">
    <property type="term" value="P:cysteinyl-tRNA aminoacylation"/>
    <property type="evidence" value="ECO:0007669"/>
    <property type="project" value="InterPro"/>
</dbReference>
<dbReference type="PRINTS" id="PR00983">
    <property type="entry name" value="TRNASYNTHCYS"/>
</dbReference>
<dbReference type="Proteomes" id="UP001347796">
    <property type="component" value="Unassembled WGS sequence"/>
</dbReference>
<evidence type="ECO:0000256" key="1">
    <source>
        <dbReference type="ARBA" id="ARBA00001947"/>
    </source>
</evidence>